<dbReference type="EMBL" id="BGZK01000647">
    <property type="protein sequence ID" value="GBP54447.1"/>
    <property type="molecule type" value="Genomic_DNA"/>
</dbReference>
<feature type="region of interest" description="Disordered" evidence="1">
    <location>
        <begin position="1"/>
        <end position="30"/>
    </location>
</feature>
<feature type="compositionally biased region" description="Low complexity" evidence="1">
    <location>
        <begin position="13"/>
        <end position="22"/>
    </location>
</feature>
<dbReference type="Proteomes" id="UP000299102">
    <property type="component" value="Unassembled WGS sequence"/>
</dbReference>
<evidence type="ECO:0000313" key="2">
    <source>
        <dbReference type="EMBL" id="GBP54447.1"/>
    </source>
</evidence>
<accession>A0A4C1WWF0</accession>
<organism evidence="2 3">
    <name type="scientific">Eumeta variegata</name>
    <name type="common">Bagworm moth</name>
    <name type="synonym">Eumeta japonica</name>
    <dbReference type="NCBI Taxonomy" id="151549"/>
    <lineage>
        <taxon>Eukaryota</taxon>
        <taxon>Metazoa</taxon>
        <taxon>Ecdysozoa</taxon>
        <taxon>Arthropoda</taxon>
        <taxon>Hexapoda</taxon>
        <taxon>Insecta</taxon>
        <taxon>Pterygota</taxon>
        <taxon>Neoptera</taxon>
        <taxon>Endopterygota</taxon>
        <taxon>Lepidoptera</taxon>
        <taxon>Glossata</taxon>
        <taxon>Ditrysia</taxon>
        <taxon>Tineoidea</taxon>
        <taxon>Psychidae</taxon>
        <taxon>Oiketicinae</taxon>
        <taxon>Eumeta</taxon>
    </lineage>
</organism>
<protein>
    <submittedName>
        <fullName evidence="2">Uncharacterized protein</fullName>
    </submittedName>
</protein>
<keyword evidence="3" id="KW-1185">Reference proteome</keyword>
<name>A0A4C1WWF0_EUMVA</name>
<sequence>MHRVDSQQRRRTTPTLPGLPHLPRVRKTSSNYAVEVAPDAHGDQRRPSCVRVCCRTCAPCVALRAAPRTGLLFCDYPQFIEIPDLHHCTKADVAAF</sequence>
<reference evidence="2 3" key="1">
    <citation type="journal article" date="2019" name="Commun. Biol.">
        <title>The bagworm genome reveals a unique fibroin gene that provides high tensile strength.</title>
        <authorList>
            <person name="Kono N."/>
            <person name="Nakamura H."/>
            <person name="Ohtoshi R."/>
            <person name="Tomita M."/>
            <person name="Numata K."/>
            <person name="Arakawa K."/>
        </authorList>
    </citation>
    <scope>NUCLEOTIDE SEQUENCE [LARGE SCALE GENOMIC DNA]</scope>
</reference>
<gene>
    <name evidence="2" type="ORF">EVAR_36004_1</name>
</gene>
<dbReference type="AlphaFoldDB" id="A0A4C1WWF0"/>
<comment type="caution">
    <text evidence="2">The sequence shown here is derived from an EMBL/GenBank/DDBJ whole genome shotgun (WGS) entry which is preliminary data.</text>
</comment>
<proteinExistence type="predicted"/>
<evidence type="ECO:0000256" key="1">
    <source>
        <dbReference type="SAM" id="MobiDB-lite"/>
    </source>
</evidence>
<evidence type="ECO:0000313" key="3">
    <source>
        <dbReference type="Proteomes" id="UP000299102"/>
    </source>
</evidence>